<sequence>MEGNFSADQRAKVVAVLYMVPGDLNGQFHAKKMGYHEMVLLRPQGAAEVVVLAAEFDNTHISSPASAHWRSSSLQRQYKIESSTSQIVVWFILDKLTSSWYLYSKKDKLTLSRYT</sequence>
<dbReference type="Gramene" id="TraesROB_scaffold_038962_01G000400.1">
    <property type="protein sequence ID" value="TraesROB_scaffold_038962_01G000400.1"/>
    <property type="gene ID" value="TraesROB_scaffold_038962_01G000400"/>
</dbReference>
<dbReference type="Gramene" id="TraesCS1A03G0804600.2">
    <property type="protein sequence ID" value="TraesCS1A03G0804600.2.CDS"/>
    <property type="gene ID" value="TraesCS1A03G0804600"/>
</dbReference>
<dbReference type="Gramene" id="TraesCLE_scaffold_035325_01G000100.1">
    <property type="protein sequence ID" value="TraesCLE_scaffold_035325_01G000100.1"/>
    <property type="gene ID" value="TraesCLE_scaffold_035325_01G000100"/>
</dbReference>
<dbReference type="EnsemblPlants" id="TraesCS1A02G324300.1">
    <property type="protein sequence ID" value="TraesCS1A02G324300.1"/>
    <property type="gene ID" value="TraesCS1A02G324300"/>
</dbReference>
<keyword evidence="2" id="KW-1185">Reference proteome</keyword>
<dbReference type="OMA" id="ENHAAHT"/>
<reference evidence="1" key="2">
    <citation type="submission" date="2018-10" db="UniProtKB">
        <authorList>
            <consortium name="EnsemblPlants"/>
        </authorList>
    </citation>
    <scope>IDENTIFICATION</scope>
</reference>
<protein>
    <submittedName>
        <fullName evidence="1">Uncharacterized protein</fullName>
    </submittedName>
</protein>
<organism evidence="1">
    <name type="scientific">Triticum aestivum</name>
    <name type="common">Wheat</name>
    <dbReference type="NCBI Taxonomy" id="4565"/>
    <lineage>
        <taxon>Eukaryota</taxon>
        <taxon>Viridiplantae</taxon>
        <taxon>Streptophyta</taxon>
        <taxon>Embryophyta</taxon>
        <taxon>Tracheophyta</taxon>
        <taxon>Spermatophyta</taxon>
        <taxon>Magnoliopsida</taxon>
        <taxon>Liliopsida</taxon>
        <taxon>Poales</taxon>
        <taxon>Poaceae</taxon>
        <taxon>BOP clade</taxon>
        <taxon>Pooideae</taxon>
        <taxon>Triticodae</taxon>
        <taxon>Triticeae</taxon>
        <taxon>Triticinae</taxon>
        <taxon>Triticum</taxon>
    </lineage>
</organism>
<proteinExistence type="predicted"/>
<evidence type="ECO:0000313" key="2">
    <source>
        <dbReference type="Proteomes" id="UP000019116"/>
    </source>
</evidence>
<dbReference type="Proteomes" id="UP000019116">
    <property type="component" value="Chromosome 1A"/>
</dbReference>
<dbReference type="Gramene" id="TraesCS1A02G324300.1">
    <property type="protein sequence ID" value="TraesCS1A02G324300.1"/>
    <property type="gene ID" value="TraesCS1A02G324300"/>
</dbReference>
<accession>A0A3B5Y4W3</accession>
<reference evidence="1" key="1">
    <citation type="submission" date="2018-08" db="EMBL/GenBank/DDBJ databases">
        <authorList>
            <person name="Rossello M."/>
        </authorList>
    </citation>
    <scope>NUCLEOTIDE SEQUENCE [LARGE SCALE GENOMIC DNA]</scope>
    <source>
        <strain evidence="1">cv. Chinese Spring</strain>
    </source>
</reference>
<dbReference type="OrthoDB" id="699892at2759"/>
<dbReference type="AlphaFoldDB" id="A0A3B5Y4W3"/>
<evidence type="ECO:0000313" key="1">
    <source>
        <dbReference type="EnsemblPlants" id="TraesCS1A02G324300.1"/>
    </source>
</evidence>
<name>A0A3B5Y4W3_WHEAT</name>